<feature type="domain" description="TrwC relaxase" evidence="2">
    <location>
        <begin position="15"/>
        <end position="315"/>
    </location>
</feature>
<proteinExistence type="predicted"/>
<evidence type="ECO:0000259" key="2">
    <source>
        <dbReference type="Pfam" id="PF08751"/>
    </source>
</evidence>
<dbReference type="Pfam" id="PF08751">
    <property type="entry name" value="TrwC"/>
    <property type="match status" value="1"/>
</dbReference>
<feature type="compositionally biased region" description="Basic and acidic residues" evidence="1">
    <location>
        <begin position="853"/>
        <end position="871"/>
    </location>
</feature>
<evidence type="ECO:0000313" key="3">
    <source>
        <dbReference type="EMBL" id="OAZ41466.1"/>
    </source>
</evidence>
<protein>
    <recommendedName>
        <fullName evidence="2">TrwC relaxase domain-containing protein</fullName>
    </recommendedName>
</protein>
<feature type="region of interest" description="Disordered" evidence="1">
    <location>
        <begin position="1137"/>
        <end position="1158"/>
    </location>
</feature>
<dbReference type="CDD" id="cd17933">
    <property type="entry name" value="DEXSc_RecD-like"/>
    <property type="match status" value="1"/>
</dbReference>
<organism evidence="3 4">
    <name type="scientific">Microbacterium arborescens</name>
    <dbReference type="NCBI Taxonomy" id="33883"/>
    <lineage>
        <taxon>Bacteria</taxon>
        <taxon>Bacillati</taxon>
        <taxon>Actinomycetota</taxon>
        <taxon>Actinomycetes</taxon>
        <taxon>Micrococcales</taxon>
        <taxon>Microbacteriaceae</taxon>
        <taxon>Microbacterium</taxon>
    </lineage>
</organism>
<dbReference type="Gene3D" id="2.30.30.940">
    <property type="match status" value="1"/>
</dbReference>
<dbReference type="SUPFAM" id="SSF55464">
    <property type="entry name" value="Origin of replication-binding domain, RBD-like"/>
    <property type="match status" value="1"/>
</dbReference>
<feature type="compositionally biased region" description="Polar residues" evidence="1">
    <location>
        <begin position="875"/>
        <end position="889"/>
    </location>
</feature>
<feature type="compositionally biased region" description="Basic and acidic residues" evidence="1">
    <location>
        <begin position="891"/>
        <end position="900"/>
    </location>
</feature>
<sequence length="1220" mass="131660">MRGGVTFYRGPGSGSRAYLESDHSHADEYYLENGHAIAQWTALDGTGTVRAEAALDGDAYQAWVDWRDPQTGEERGKPRDEHRIAANGELIPRPASPRFAEMTVNCDKSLSVAAALFPEISAALDDAQADAATAMGAYLARNSVTRTGPRGAQSFVPVERFEQVSVVHRTSRAGDPHRHIHVQWNTRVFADGKWRGLHTAATIKQQGALRGVAEAVINSHEGLRSALAAARLTFDAESGKVIELAQHAEVMSKRALQVQQNVAKLEREWRAANPDALEPPRALQREWDQQAWAAGRPQKVHDAGRAEDRWLAELRDAGLSTDSFAGDTSPPRLALSDVDRDQVTQAAIASLEEAKSAWSIADLEGQIGVILGRTGVVAERDEVAAWVRTSAAAAAERLLRLDISYQGDVPDWVRWITSERVVEVEDYLRRAFVARGLDSVLVTDEPLVGSLTQSQSDAARALASAAPLVVVEGAAGAGKTTMLKSAADLAAESGRRFVVVAPTLRAAQEAGAALGTPASSAHKLAHECGFRRDALGQWSRLREGEIDPTTSTEYRGPSEEFTVTSSTRIIVDEAGMIDQDTAHALVQIAEESGAALALVGDRAQLPAVGRGGVLDMAVAAYPTRLDLSDLHRFTDVEYAELTLQMRSRELPDELFDKLHARGNVAVHATMDDAREAITRDAIARARAGSTVAIATATNEDAATLNALIQQAHADAGHTTAARVDVAGSDLLTIRNGDRIMTRKNVRELGVANRDVWDVERVHPDGSVTVRNRARSVQLPAVYVKEHTHLAYASTEFGVQGATVQTGHGIVTDASHAAAVYVSATRGREANTLHVVAESDMQARALFVNAMTREAGDRGVESKREAAERDLDGTVGSRQDGPTGQQTSRRSGPVDRTLRAERIATEQRVHTARVREWESSRAAWHKRHDGVTEGGYTAAVAAAERASEQATVHRGAVERVAAVAAVEAAEADWRRDHAGVQRAAAALEAAGAFRRRSAQQEYEDVTRAFQERHRAEPAPTAPAHLVDEWSRSAIAVGADIRVDAARAAEAEARSRAAALRADRPVVPPSAPSVGTPAEELAKDAAYRERRAAAPWNDRLHRPMGGVVDLDAHAKALQARADTTATQLTRLRQLVERAERARDGSVDGPERDRRSQQLERAQGQQALLLAQTAGLANELAAVDAEKRLRASHTPEQRAAEERSRGADRRAPVTQSVDVGLDR</sequence>
<feature type="region of interest" description="Disordered" evidence="1">
    <location>
        <begin position="853"/>
        <end position="900"/>
    </location>
</feature>
<dbReference type="Gene3D" id="3.40.50.300">
    <property type="entry name" value="P-loop containing nucleotide triphosphate hydrolases"/>
    <property type="match status" value="2"/>
</dbReference>
<dbReference type="NCBIfam" id="NF041492">
    <property type="entry name" value="MobF"/>
    <property type="match status" value="1"/>
</dbReference>
<dbReference type="SUPFAM" id="SSF52540">
    <property type="entry name" value="P-loop containing nucleoside triphosphate hydrolases"/>
    <property type="match status" value="1"/>
</dbReference>
<comment type="caution">
    <text evidence="3">The sequence shown here is derived from an EMBL/GenBank/DDBJ whole genome shotgun (WGS) entry which is preliminary data.</text>
</comment>
<feature type="compositionally biased region" description="Basic and acidic residues" evidence="1">
    <location>
        <begin position="1184"/>
        <end position="1208"/>
    </location>
</feature>
<name>A0ABX2WJ35_9MICO</name>
<accession>A0ABX2WJ35</accession>
<dbReference type="Proteomes" id="UP000093918">
    <property type="component" value="Unassembled WGS sequence"/>
</dbReference>
<feature type="compositionally biased region" description="Basic and acidic residues" evidence="1">
    <location>
        <begin position="1137"/>
        <end position="1155"/>
    </location>
</feature>
<dbReference type="InterPro" id="IPR027417">
    <property type="entry name" value="P-loop_NTPase"/>
</dbReference>
<dbReference type="EMBL" id="LZEM01000016">
    <property type="protein sequence ID" value="OAZ41466.1"/>
    <property type="molecule type" value="Genomic_DNA"/>
</dbReference>
<evidence type="ECO:0000256" key="1">
    <source>
        <dbReference type="SAM" id="MobiDB-lite"/>
    </source>
</evidence>
<dbReference type="Pfam" id="PF13604">
    <property type="entry name" value="AAA_30"/>
    <property type="match status" value="1"/>
</dbReference>
<gene>
    <name evidence="3" type="ORF">A9Z40_01965</name>
</gene>
<reference evidence="4" key="1">
    <citation type="submission" date="2016-06" db="EMBL/GenBank/DDBJ databases">
        <title>Genome sequencing of cellulolytic organisms.</title>
        <authorList>
            <person name="Bohra V."/>
            <person name="Dafale N.A."/>
            <person name="Purohit H.J."/>
        </authorList>
    </citation>
    <scope>NUCLEOTIDE SEQUENCE [LARGE SCALE GENOMIC DNA]</scope>
    <source>
        <strain evidence="4">ND21</strain>
    </source>
</reference>
<evidence type="ECO:0000313" key="4">
    <source>
        <dbReference type="Proteomes" id="UP000093918"/>
    </source>
</evidence>
<dbReference type="InterPro" id="IPR014862">
    <property type="entry name" value="TrwC"/>
</dbReference>
<feature type="region of interest" description="Disordered" evidence="1">
    <location>
        <begin position="1184"/>
        <end position="1220"/>
    </location>
</feature>
<keyword evidence="4" id="KW-1185">Reference proteome</keyword>